<dbReference type="Proteomes" id="UP001500665">
    <property type="component" value="Unassembled WGS sequence"/>
</dbReference>
<dbReference type="EMBL" id="BAAAHH010000013">
    <property type="protein sequence ID" value="GAA0953285.1"/>
    <property type="molecule type" value="Genomic_DNA"/>
</dbReference>
<keyword evidence="3" id="KW-1185">Reference proteome</keyword>
<protein>
    <submittedName>
        <fullName evidence="2">Uncharacterized protein</fullName>
    </submittedName>
</protein>
<name>A0ABN1R957_9ACTN</name>
<reference evidence="2 3" key="1">
    <citation type="journal article" date="2019" name="Int. J. Syst. Evol. Microbiol.">
        <title>The Global Catalogue of Microorganisms (GCM) 10K type strain sequencing project: providing services to taxonomists for standard genome sequencing and annotation.</title>
        <authorList>
            <consortium name="The Broad Institute Genomics Platform"/>
            <consortium name="The Broad Institute Genome Sequencing Center for Infectious Disease"/>
            <person name="Wu L."/>
            <person name="Ma J."/>
        </authorList>
    </citation>
    <scope>NUCLEOTIDE SEQUENCE [LARGE SCALE GENOMIC DNA]</scope>
    <source>
        <strain evidence="2 3">JCM 10696</strain>
    </source>
</reference>
<proteinExistence type="predicted"/>
<feature type="region of interest" description="Disordered" evidence="1">
    <location>
        <begin position="111"/>
        <end position="130"/>
    </location>
</feature>
<evidence type="ECO:0000313" key="3">
    <source>
        <dbReference type="Proteomes" id="UP001500665"/>
    </source>
</evidence>
<evidence type="ECO:0000256" key="1">
    <source>
        <dbReference type="SAM" id="MobiDB-lite"/>
    </source>
</evidence>
<gene>
    <name evidence="2" type="ORF">GCM10009550_35040</name>
</gene>
<organism evidence="2 3">
    <name type="scientific">Actinocorallia libanotica</name>
    <dbReference type="NCBI Taxonomy" id="46162"/>
    <lineage>
        <taxon>Bacteria</taxon>
        <taxon>Bacillati</taxon>
        <taxon>Actinomycetota</taxon>
        <taxon>Actinomycetes</taxon>
        <taxon>Streptosporangiales</taxon>
        <taxon>Thermomonosporaceae</taxon>
        <taxon>Actinocorallia</taxon>
    </lineage>
</organism>
<accession>A0ABN1R957</accession>
<evidence type="ECO:0000313" key="2">
    <source>
        <dbReference type="EMBL" id="GAA0953285.1"/>
    </source>
</evidence>
<comment type="caution">
    <text evidence="2">The sequence shown here is derived from an EMBL/GenBank/DDBJ whole genome shotgun (WGS) entry which is preliminary data.</text>
</comment>
<sequence length="130" mass="14861">MLDSLTKSQARAMILRTHGLAHVPADARLDPLLAGYDRTLELGFGLAFYRTVERYIVQTCKATQLRRLPKLVENEDEVRLLVGVYRGEPLFDGSWRGRVYRMTEETVFGARPGRQRTHRSARCPLTTKSL</sequence>